<sequence>MSLCGYALGVETEAFVRALGAEVRTAATVTQVKIRDLAEAVGVSRMSLTRYLNGEREMTVPTLCRIADVLGVSAATLIERATRRAEEDARPTKADFALAAQAAPNQGAAVRDKLDTLLETPEPFYDGDEPA</sequence>
<dbReference type="Proteomes" id="UP000815698">
    <property type="component" value="Chromosome"/>
</dbReference>
<proteinExistence type="predicted"/>
<reference evidence="2 3" key="1">
    <citation type="journal article" date="2016" name="Int. J. Syst. Evol. Microbiol.">
        <title>Dermabacter jinjuensis sp. nov., a novel species of the genus Dermabacter isolated from a clinical specimen.</title>
        <authorList>
            <person name="Park Y.K."/>
            <person name="Lee K.M."/>
            <person name="Lee W.K."/>
            <person name="Cho M.J."/>
            <person name="Lee H.S."/>
            <person name="Cho Y.G."/>
            <person name="Lee Y.C."/>
            <person name="Lee W.K."/>
            <person name="Seong W.K."/>
            <person name="Hwang K.J."/>
        </authorList>
    </citation>
    <scope>NUCLEOTIDE SEQUENCE [LARGE SCALE GENOMIC DNA]</scope>
    <source>
        <strain evidence="2 3">32T</strain>
    </source>
</reference>
<feature type="domain" description="HTH cro/C1-type" evidence="1">
    <location>
        <begin position="35"/>
        <end position="77"/>
    </location>
</feature>
<evidence type="ECO:0000313" key="3">
    <source>
        <dbReference type="Proteomes" id="UP000815698"/>
    </source>
</evidence>
<dbReference type="PROSITE" id="PS50943">
    <property type="entry name" value="HTH_CROC1"/>
    <property type="match status" value="1"/>
</dbReference>
<dbReference type="InterPro" id="IPR001387">
    <property type="entry name" value="Cro/C1-type_HTH"/>
</dbReference>
<dbReference type="Pfam" id="PF01381">
    <property type="entry name" value="HTH_3"/>
    <property type="match status" value="1"/>
</dbReference>
<evidence type="ECO:0000313" key="2">
    <source>
        <dbReference type="EMBL" id="ATH96032.1"/>
    </source>
</evidence>
<dbReference type="InterPro" id="IPR010982">
    <property type="entry name" value="Lambda_DNA-bd_dom_sf"/>
</dbReference>
<gene>
    <name evidence="2" type="ORF">COP05_02185</name>
</gene>
<dbReference type="SMART" id="SM00530">
    <property type="entry name" value="HTH_XRE"/>
    <property type="match status" value="1"/>
</dbReference>
<organism evidence="2 3">
    <name type="scientific">Dermabacter jinjuensis</name>
    <dbReference type="NCBI Taxonomy" id="1667168"/>
    <lineage>
        <taxon>Bacteria</taxon>
        <taxon>Bacillati</taxon>
        <taxon>Actinomycetota</taxon>
        <taxon>Actinomycetes</taxon>
        <taxon>Micrococcales</taxon>
        <taxon>Dermabacteraceae</taxon>
        <taxon>Dermabacter</taxon>
    </lineage>
</organism>
<dbReference type="CDD" id="cd00093">
    <property type="entry name" value="HTH_XRE"/>
    <property type="match status" value="1"/>
</dbReference>
<dbReference type="Gene3D" id="1.10.260.40">
    <property type="entry name" value="lambda repressor-like DNA-binding domains"/>
    <property type="match status" value="1"/>
</dbReference>
<evidence type="ECO:0000259" key="1">
    <source>
        <dbReference type="PROSITE" id="PS50943"/>
    </source>
</evidence>
<keyword evidence="3" id="KW-1185">Reference proteome</keyword>
<protein>
    <recommendedName>
        <fullName evidence="1">HTH cro/C1-type domain-containing protein</fullName>
    </recommendedName>
</protein>
<accession>A0ABN5DNC0</accession>
<dbReference type="EMBL" id="CP023482">
    <property type="protein sequence ID" value="ATH96032.1"/>
    <property type="molecule type" value="Genomic_DNA"/>
</dbReference>
<name>A0ABN5DNC0_9MICO</name>
<dbReference type="SUPFAM" id="SSF47413">
    <property type="entry name" value="lambda repressor-like DNA-binding domains"/>
    <property type="match status" value="1"/>
</dbReference>